<keyword evidence="2 7" id="KW-0812">Transmembrane</keyword>
<evidence type="ECO:0000259" key="8">
    <source>
        <dbReference type="Pfam" id="PF04116"/>
    </source>
</evidence>
<dbReference type="InterPro" id="IPR051689">
    <property type="entry name" value="Sterol_desaturase/TMEM195"/>
</dbReference>
<evidence type="ECO:0000256" key="4">
    <source>
        <dbReference type="ARBA" id="ARBA00023002"/>
    </source>
</evidence>
<comment type="subcellular location">
    <subcellularLocation>
        <location evidence="1">Endomembrane system</location>
        <topology evidence="1">Multi-pass membrane protein</topology>
    </subcellularLocation>
</comment>
<organism evidence="9 10">
    <name type="scientific">Noviherbaspirillum saxi</name>
    <dbReference type="NCBI Taxonomy" id="2320863"/>
    <lineage>
        <taxon>Bacteria</taxon>
        <taxon>Pseudomonadati</taxon>
        <taxon>Pseudomonadota</taxon>
        <taxon>Betaproteobacteria</taxon>
        <taxon>Burkholderiales</taxon>
        <taxon>Oxalobacteraceae</taxon>
        <taxon>Noviherbaspirillum</taxon>
    </lineage>
</organism>
<keyword evidence="3 7" id="KW-1133">Transmembrane helix</keyword>
<keyword evidence="6 7" id="KW-0472">Membrane</keyword>
<evidence type="ECO:0000313" key="10">
    <source>
        <dbReference type="Proteomes" id="UP000265955"/>
    </source>
</evidence>
<feature type="domain" description="Fatty acid hydroxylase" evidence="8">
    <location>
        <begin position="135"/>
        <end position="278"/>
    </location>
</feature>
<feature type="transmembrane region" description="Helical" evidence="7">
    <location>
        <begin position="81"/>
        <end position="103"/>
    </location>
</feature>
<evidence type="ECO:0000256" key="3">
    <source>
        <dbReference type="ARBA" id="ARBA00022989"/>
    </source>
</evidence>
<dbReference type="GO" id="GO:0016020">
    <property type="term" value="C:membrane"/>
    <property type="evidence" value="ECO:0007669"/>
    <property type="project" value="GOC"/>
</dbReference>
<dbReference type="OrthoDB" id="9770329at2"/>
<dbReference type="InterPro" id="IPR006694">
    <property type="entry name" value="Fatty_acid_hydroxylase"/>
</dbReference>
<feature type="transmembrane region" description="Helical" evidence="7">
    <location>
        <begin position="123"/>
        <end position="145"/>
    </location>
</feature>
<evidence type="ECO:0000313" key="9">
    <source>
        <dbReference type="EMBL" id="RJF95016.1"/>
    </source>
</evidence>
<protein>
    <submittedName>
        <fullName evidence="9">Sterol desaturase family protein</fullName>
    </submittedName>
</protein>
<evidence type="ECO:0000256" key="1">
    <source>
        <dbReference type="ARBA" id="ARBA00004127"/>
    </source>
</evidence>
<dbReference type="RefSeq" id="WP_119770166.1">
    <property type="nucleotide sequence ID" value="NZ_QYUO01000002.1"/>
</dbReference>
<evidence type="ECO:0000256" key="5">
    <source>
        <dbReference type="ARBA" id="ARBA00023098"/>
    </source>
</evidence>
<sequence>MIHTLVEWFSELHGWLFQTVVQPLLYMLTLGDITEEAFDGTEWFLLGLFELAILFAVLRPLEAWIPVKKIVDPGARRIDFVYTCIHRLGAFTLAVFFVLDPLFDAIAGELRLLGVVHFNLETLWPGVTDIPLVAFLVYLVVLDFFDYWYHRASHQFGWWWGLHSLHHSQTDMNLWSDNRNHLLDDLLRDIYMAIIALVIGVEPSQYLLLVVASRMQQSLQHANVRIHFGAIGERLLVSPRYHRTHHAIGIGHESRGKESLGGCNFAVLFPVWDIVFRTARFDNEFADTGIRDQLPPPEGKGRDYGRRFWEQQWLGLKRMRSFSRTKTP</sequence>
<dbReference type="Pfam" id="PF04116">
    <property type="entry name" value="FA_hydroxylase"/>
    <property type="match status" value="1"/>
</dbReference>
<evidence type="ECO:0000256" key="2">
    <source>
        <dbReference type="ARBA" id="ARBA00022692"/>
    </source>
</evidence>
<gene>
    <name evidence="9" type="ORF">D3871_16215</name>
</gene>
<dbReference type="AlphaFoldDB" id="A0A3A3G0Q5"/>
<dbReference type="GO" id="GO:0012505">
    <property type="term" value="C:endomembrane system"/>
    <property type="evidence" value="ECO:0007669"/>
    <property type="project" value="UniProtKB-SubCell"/>
</dbReference>
<keyword evidence="4" id="KW-0560">Oxidoreductase</keyword>
<dbReference type="Proteomes" id="UP000265955">
    <property type="component" value="Unassembled WGS sequence"/>
</dbReference>
<name>A0A3A3G0Q5_9BURK</name>
<dbReference type="GO" id="GO:0006643">
    <property type="term" value="P:membrane lipid metabolic process"/>
    <property type="evidence" value="ECO:0007669"/>
    <property type="project" value="TreeGrafter"/>
</dbReference>
<dbReference type="GO" id="GO:0008610">
    <property type="term" value="P:lipid biosynthetic process"/>
    <property type="evidence" value="ECO:0007669"/>
    <property type="project" value="InterPro"/>
</dbReference>
<dbReference type="PANTHER" id="PTHR21624:SF1">
    <property type="entry name" value="ALKYLGLYCEROL MONOOXYGENASE"/>
    <property type="match status" value="1"/>
</dbReference>
<feature type="transmembrane region" description="Helical" evidence="7">
    <location>
        <begin position="43"/>
        <end position="61"/>
    </location>
</feature>
<reference evidence="10" key="1">
    <citation type="submission" date="2018-09" db="EMBL/GenBank/DDBJ databases">
        <authorList>
            <person name="Zhu H."/>
        </authorList>
    </citation>
    <scope>NUCLEOTIDE SEQUENCE [LARGE SCALE GENOMIC DNA]</scope>
    <source>
        <strain evidence="10">K1R23-30</strain>
    </source>
</reference>
<dbReference type="GO" id="GO:0050479">
    <property type="term" value="F:glyceryl-ether monooxygenase activity"/>
    <property type="evidence" value="ECO:0007669"/>
    <property type="project" value="TreeGrafter"/>
</dbReference>
<proteinExistence type="predicted"/>
<dbReference type="EMBL" id="QYUO01000002">
    <property type="protein sequence ID" value="RJF95016.1"/>
    <property type="molecule type" value="Genomic_DNA"/>
</dbReference>
<keyword evidence="5" id="KW-0443">Lipid metabolism</keyword>
<dbReference type="GO" id="GO:0005506">
    <property type="term" value="F:iron ion binding"/>
    <property type="evidence" value="ECO:0007669"/>
    <property type="project" value="InterPro"/>
</dbReference>
<accession>A0A3A3G0Q5</accession>
<comment type="caution">
    <text evidence="9">The sequence shown here is derived from an EMBL/GenBank/DDBJ whole genome shotgun (WGS) entry which is preliminary data.</text>
</comment>
<keyword evidence="10" id="KW-1185">Reference proteome</keyword>
<evidence type="ECO:0000256" key="6">
    <source>
        <dbReference type="ARBA" id="ARBA00023136"/>
    </source>
</evidence>
<dbReference type="PANTHER" id="PTHR21624">
    <property type="entry name" value="STEROL DESATURASE-RELATED PROTEIN"/>
    <property type="match status" value="1"/>
</dbReference>
<feature type="transmembrane region" description="Helical" evidence="7">
    <location>
        <begin position="190"/>
        <end position="212"/>
    </location>
</feature>
<evidence type="ECO:0000256" key="7">
    <source>
        <dbReference type="SAM" id="Phobius"/>
    </source>
</evidence>